<evidence type="ECO:0000256" key="1">
    <source>
        <dbReference type="ARBA" id="ARBA00005300"/>
    </source>
</evidence>
<reference evidence="3" key="1">
    <citation type="journal article" date="2023" name="Insect Mol. Biol.">
        <title>Genome sequencing provides insights into the evolution of gene families encoding plant cell wall-degrading enzymes in longhorned beetles.</title>
        <authorList>
            <person name="Shin N.R."/>
            <person name="Okamura Y."/>
            <person name="Kirsch R."/>
            <person name="Pauchet Y."/>
        </authorList>
    </citation>
    <scope>NUCLEOTIDE SEQUENCE</scope>
    <source>
        <strain evidence="3">MMC_N1</strain>
    </source>
</reference>
<dbReference type="Pfam" id="PF00075">
    <property type="entry name" value="RNase_H"/>
    <property type="match status" value="1"/>
</dbReference>
<dbReference type="PROSITE" id="PS50879">
    <property type="entry name" value="RNASE_H_1"/>
    <property type="match status" value="1"/>
</dbReference>
<comment type="similarity">
    <text evidence="1">Belongs to the RNase H family.</text>
</comment>
<feature type="domain" description="RNase H type-1" evidence="2">
    <location>
        <begin position="2"/>
        <end position="131"/>
    </location>
</feature>
<dbReference type="InterPro" id="IPR050092">
    <property type="entry name" value="RNase_H"/>
</dbReference>
<protein>
    <recommendedName>
        <fullName evidence="2">RNase H type-1 domain-containing protein</fullName>
    </recommendedName>
</protein>
<name>A0ABQ9JEC0_9CUCU</name>
<dbReference type="InterPro" id="IPR012337">
    <property type="entry name" value="RNaseH-like_sf"/>
</dbReference>
<dbReference type="SUPFAM" id="SSF53098">
    <property type="entry name" value="Ribonuclease H-like"/>
    <property type="match status" value="1"/>
</dbReference>
<dbReference type="Proteomes" id="UP001162164">
    <property type="component" value="Unassembled WGS sequence"/>
</dbReference>
<dbReference type="InterPro" id="IPR036397">
    <property type="entry name" value="RNaseH_sf"/>
</dbReference>
<dbReference type="CDD" id="cd09280">
    <property type="entry name" value="RNase_HI_eukaryote_like"/>
    <property type="match status" value="1"/>
</dbReference>
<dbReference type="Gene3D" id="3.30.420.10">
    <property type="entry name" value="Ribonuclease H-like superfamily/Ribonuclease H"/>
    <property type="match status" value="1"/>
</dbReference>
<evidence type="ECO:0000313" key="4">
    <source>
        <dbReference type="Proteomes" id="UP001162164"/>
    </source>
</evidence>
<proteinExistence type="inferred from homology"/>
<comment type="caution">
    <text evidence="3">The sequence shown here is derived from an EMBL/GenBank/DDBJ whole genome shotgun (WGS) entry which is preliminary data.</text>
</comment>
<accession>A0ABQ9JEC0</accession>
<dbReference type="PANTHER" id="PTHR10642:SF31">
    <property type="entry name" value="RIBONUCLEASE H1"/>
    <property type="match status" value="1"/>
</dbReference>
<dbReference type="EMBL" id="JAPWTJ010000750">
    <property type="protein sequence ID" value="KAJ8975890.1"/>
    <property type="molecule type" value="Genomic_DNA"/>
</dbReference>
<dbReference type="PANTHER" id="PTHR10642">
    <property type="entry name" value="RIBONUCLEASE H1"/>
    <property type="match status" value="1"/>
</dbReference>
<evidence type="ECO:0000259" key="2">
    <source>
        <dbReference type="PROSITE" id="PS50879"/>
    </source>
</evidence>
<keyword evidence="4" id="KW-1185">Reference proteome</keyword>
<gene>
    <name evidence="3" type="ORF">NQ317_011361</name>
</gene>
<dbReference type="InterPro" id="IPR002156">
    <property type="entry name" value="RNaseH_domain"/>
</dbReference>
<sequence length="131" mass="14735">MADGYVEVYTDGACENNGKPNAKAGIGVWFGEEHPLNVSKPVVGRATNNRAEIQACTEGLNRVKEHGELHLTKWVPTWEKNDWKTVRGQPVKNREELQELTQAVSGFKDVQWRENSILGINLGKFLKKIYG</sequence>
<organism evidence="3 4">
    <name type="scientific">Molorchus minor</name>
    <dbReference type="NCBI Taxonomy" id="1323400"/>
    <lineage>
        <taxon>Eukaryota</taxon>
        <taxon>Metazoa</taxon>
        <taxon>Ecdysozoa</taxon>
        <taxon>Arthropoda</taxon>
        <taxon>Hexapoda</taxon>
        <taxon>Insecta</taxon>
        <taxon>Pterygota</taxon>
        <taxon>Neoptera</taxon>
        <taxon>Endopterygota</taxon>
        <taxon>Coleoptera</taxon>
        <taxon>Polyphaga</taxon>
        <taxon>Cucujiformia</taxon>
        <taxon>Chrysomeloidea</taxon>
        <taxon>Cerambycidae</taxon>
        <taxon>Lamiinae</taxon>
        <taxon>Monochamini</taxon>
        <taxon>Molorchus</taxon>
    </lineage>
</organism>
<evidence type="ECO:0000313" key="3">
    <source>
        <dbReference type="EMBL" id="KAJ8975890.1"/>
    </source>
</evidence>